<evidence type="ECO:0000313" key="6">
    <source>
        <dbReference type="Proteomes" id="UP000431533"/>
    </source>
</evidence>
<name>A0A8H8TYT6_9HELO</name>
<dbReference type="GeneID" id="41986739"/>
<dbReference type="Proteomes" id="UP000431533">
    <property type="component" value="Unassembled WGS sequence"/>
</dbReference>
<dbReference type="SMART" id="SM00248">
    <property type="entry name" value="ANK"/>
    <property type="match status" value="22"/>
</dbReference>
<feature type="repeat" description="ANK" evidence="3">
    <location>
        <begin position="731"/>
        <end position="763"/>
    </location>
</feature>
<dbReference type="EMBL" id="QGMH01000087">
    <property type="protein sequence ID" value="TVY25720.1"/>
    <property type="molecule type" value="Genomic_DNA"/>
</dbReference>
<dbReference type="RefSeq" id="XP_031004508.1">
    <property type="nucleotide sequence ID" value="XM_031151478.1"/>
</dbReference>
<dbReference type="Pfam" id="PF12796">
    <property type="entry name" value="Ank_2"/>
    <property type="match status" value="7"/>
</dbReference>
<protein>
    <submittedName>
        <fullName evidence="5">Ankyrin-1</fullName>
    </submittedName>
</protein>
<reference evidence="5 6" key="1">
    <citation type="submission" date="2018-05" db="EMBL/GenBank/DDBJ databases">
        <title>Genome sequencing and assembly of the regulated plant pathogen Lachnellula willkommii and related sister species for the development of diagnostic species identification markers.</title>
        <authorList>
            <person name="Giroux E."/>
            <person name="Bilodeau G."/>
        </authorList>
    </citation>
    <scope>NUCLEOTIDE SEQUENCE [LARGE SCALE GENOMIC DNA]</scope>
    <source>
        <strain evidence="5 6">CBS 185.66</strain>
    </source>
</reference>
<dbReference type="InterPro" id="IPR002110">
    <property type="entry name" value="Ankyrin_rpt"/>
</dbReference>
<feature type="domain" description="Clr5" evidence="4">
    <location>
        <begin position="8"/>
        <end position="44"/>
    </location>
</feature>
<feature type="repeat" description="ANK" evidence="3">
    <location>
        <begin position="1108"/>
        <end position="1140"/>
    </location>
</feature>
<feature type="repeat" description="ANK" evidence="3">
    <location>
        <begin position="867"/>
        <end position="899"/>
    </location>
</feature>
<dbReference type="Pfam" id="PF14420">
    <property type="entry name" value="Clr5"/>
    <property type="match status" value="1"/>
</dbReference>
<dbReference type="PROSITE" id="PS50297">
    <property type="entry name" value="ANK_REP_REGION"/>
    <property type="match status" value="13"/>
</dbReference>
<dbReference type="AlphaFoldDB" id="A0A8H8TYT6"/>
<feature type="repeat" description="ANK" evidence="3">
    <location>
        <begin position="626"/>
        <end position="658"/>
    </location>
</feature>
<dbReference type="PANTHER" id="PTHR24198">
    <property type="entry name" value="ANKYRIN REPEAT AND PROTEIN KINASE DOMAIN-CONTAINING PROTEIN"/>
    <property type="match status" value="1"/>
</dbReference>
<feature type="repeat" description="ANK" evidence="3">
    <location>
        <begin position="1003"/>
        <end position="1035"/>
    </location>
</feature>
<feature type="repeat" description="ANK" evidence="3">
    <location>
        <begin position="1073"/>
        <end position="1105"/>
    </location>
</feature>
<evidence type="ECO:0000259" key="4">
    <source>
        <dbReference type="Pfam" id="PF14420"/>
    </source>
</evidence>
<evidence type="ECO:0000256" key="3">
    <source>
        <dbReference type="PROSITE-ProRule" id="PRU00023"/>
    </source>
</evidence>
<sequence length="1170" mass="126419">MSVARSISDAEWEVHKKDISRLYQNQPLSTVMAVMEQDHGFIAKLQWKLSKNSTGDKWKFVARKLEKRKHEGKESATYIDGKLIPKKKIRREISRYCSLSSSYTTLHTAPSPEPLPGVEVCTPAGGAGRPQIVDYLHIPWFEFEILFQSQAIEFTQRQPSRQYPALSAWNDRNFPGFLDNYSINSPVPQMQLPEQQWSLHGVEATPQTDVVFDFLSGNSDPYLSTSIEATDEFQSSLTPHTSDEEARSIFANILGDPYTSLDENNTLGITSRLDGILPERQYGEVVHNVKKIFDLSSMVDASLQLLPYAIFLSSNNLLRCSQIDKLLRWMIETDQSFLIERLIRIKSPTVEIFLSHLLLSATRLQNIDMVLAVIAQGIDVNTAAGDEPKVSALYEATVRESVHLVRLLLNAGANPNASITSSLTRSPLQVAVSSKNHEIVKMLLDAGGDPNVMPGGLWSRKTLLASAASSQDAALVKILLEAKAEVNMMTQSSVTALQEAAYANNVEHVQLLLDAGADVDAPFGNQYQTARLAAAKERGKHLVSSIQFAAYNNNIEMVQMLLDADANVDGYALVEGDAHPYGDDDEEDDFFYKSLQTPLQLAVSNENGILVRLLLLSGADANAQKFGDTPLQIAARNDDVALVRLLLRNGAYVNAAARKKGGRTALQSAASTGNNDLVQILLDEGADVNALPAYENGRTAIQAAAQGGHAETLRILRDLGADVNAKASPRGGRTCLQTAAENSDTEMIRLLLRFRAEVNAPAASEMGRTALQAAVQGHNSAGVDVLLNAGADINAAPSKLKGMSALYGAVRNNDLELSRRLLVTGDPNGATSRHSPIVKAAKRGNFDLVRSLIDAGADANALGQTRKRQFALQAAVGGGNIEVIRILLEAQVDVNASTIKYSLTPLELAIQKNRVDMVRLLLKNGASVNPALSVKRPATTALGVAMSRFSVNLIIVEDLIEAGADINRGSSAYGLPLYAAAHDYSLTKRLLDAGANVNGQWPDYPSPLQRACAGLNIDTIRLLLGAGADINAPASPKYGRTALQAAAQRGNPPIVNLLLQHGANCNELAAEFHGATALQFAALEGRISIVLLLLRAGAEINAAPSITGGRTALEAAAEHGRLDVVSLLLKNDTDMDGLNARCQRAAKLAAANDHVIISRLLREYKQKDTE</sequence>
<evidence type="ECO:0000256" key="2">
    <source>
        <dbReference type="ARBA" id="ARBA00023043"/>
    </source>
</evidence>
<dbReference type="Gene3D" id="1.25.40.20">
    <property type="entry name" value="Ankyrin repeat-containing domain"/>
    <property type="match status" value="6"/>
</dbReference>
<proteinExistence type="predicted"/>
<feature type="repeat" description="ANK" evidence="3">
    <location>
        <begin position="661"/>
        <end position="693"/>
    </location>
</feature>
<dbReference type="InterPro" id="IPR025676">
    <property type="entry name" value="Clr5_dom"/>
</dbReference>
<keyword evidence="1" id="KW-0677">Repeat</keyword>
<keyword evidence="6" id="KW-1185">Reference proteome</keyword>
<organism evidence="5 6">
    <name type="scientific">Lachnellula hyalina</name>
    <dbReference type="NCBI Taxonomy" id="1316788"/>
    <lineage>
        <taxon>Eukaryota</taxon>
        <taxon>Fungi</taxon>
        <taxon>Dikarya</taxon>
        <taxon>Ascomycota</taxon>
        <taxon>Pezizomycotina</taxon>
        <taxon>Leotiomycetes</taxon>
        <taxon>Helotiales</taxon>
        <taxon>Lachnaceae</taxon>
        <taxon>Lachnellula</taxon>
    </lineage>
</organism>
<evidence type="ECO:0000313" key="5">
    <source>
        <dbReference type="EMBL" id="TVY25720.1"/>
    </source>
</evidence>
<dbReference type="OrthoDB" id="3563777at2759"/>
<feature type="repeat" description="ANK" evidence="3">
    <location>
        <begin position="492"/>
        <end position="521"/>
    </location>
</feature>
<evidence type="ECO:0000256" key="1">
    <source>
        <dbReference type="ARBA" id="ARBA00022737"/>
    </source>
</evidence>
<feature type="repeat" description="ANK" evidence="3">
    <location>
        <begin position="766"/>
        <end position="798"/>
    </location>
</feature>
<dbReference type="PROSITE" id="PS50088">
    <property type="entry name" value="ANK_REPEAT"/>
    <property type="match status" value="15"/>
</dbReference>
<feature type="repeat" description="ANK" evidence="3">
    <location>
        <begin position="832"/>
        <end position="864"/>
    </location>
</feature>
<dbReference type="PANTHER" id="PTHR24198:SF165">
    <property type="entry name" value="ANKYRIN REPEAT-CONTAINING PROTEIN-RELATED"/>
    <property type="match status" value="1"/>
</dbReference>
<dbReference type="InterPro" id="IPR036770">
    <property type="entry name" value="Ankyrin_rpt-contain_sf"/>
</dbReference>
<keyword evidence="2 3" id="KW-0040">ANK repeat</keyword>
<feature type="repeat" description="ANK" evidence="3">
    <location>
        <begin position="594"/>
        <end position="626"/>
    </location>
</feature>
<dbReference type="Pfam" id="PF00023">
    <property type="entry name" value="Ank"/>
    <property type="match status" value="1"/>
</dbReference>
<accession>A0A8H8TYT6</accession>
<feature type="repeat" description="ANK" evidence="3">
    <location>
        <begin position="1038"/>
        <end position="1070"/>
    </location>
</feature>
<dbReference type="PRINTS" id="PR01415">
    <property type="entry name" value="ANKYRIN"/>
</dbReference>
<gene>
    <name evidence="5" type="primary">ANK1_0</name>
    <name evidence="5" type="ORF">LHYA1_G006541</name>
</gene>
<feature type="repeat" description="ANK" evidence="3">
    <location>
        <begin position="423"/>
        <end position="455"/>
    </location>
</feature>
<feature type="repeat" description="ANK" evidence="3">
    <location>
        <begin position="901"/>
        <end position="933"/>
    </location>
</feature>
<comment type="caution">
    <text evidence="5">The sequence shown here is derived from an EMBL/GenBank/DDBJ whole genome shotgun (WGS) entry which is preliminary data.</text>
</comment>
<feature type="repeat" description="ANK" evidence="3">
    <location>
        <begin position="696"/>
        <end position="728"/>
    </location>
</feature>
<dbReference type="SUPFAM" id="SSF48403">
    <property type="entry name" value="Ankyrin repeat"/>
    <property type="match status" value="3"/>
</dbReference>